<dbReference type="GO" id="GO:0008270">
    <property type="term" value="F:zinc ion binding"/>
    <property type="evidence" value="ECO:0007669"/>
    <property type="project" value="InterPro"/>
</dbReference>
<dbReference type="GO" id="GO:0006508">
    <property type="term" value="P:proteolysis"/>
    <property type="evidence" value="ECO:0007669"/>
    <property type="project" value="UniProtKB-KW"/>
</dbReference>
<feature type="compositionally biased region" description="Polar residues" evidence="10">
    <location>
        <begin position="768"/>
        <end position="782"/>
    </location>
</feature>
<dbReference type="FunFam" id="3.40.630.10:FF:000011">
    <property type="entry name" value="cytosolic carboxypeptidase 2 isoform X1"/>
    <property type="match status" value="1"/>
</dbReference>
<evidence type="ECO:0000256" key="6">
    <source>
        <dbReference type="ARBA" id="ARBA00022801"/>
    </source>
</evidence>
<feature type="active site" description="Proton donor/acceptor" evidence="9">
    <location>
        <position position="595"/>
    </location>
</feature>
<protein>
    <submittedName>
        <fullName evidence="13">Cytosolic carboxypeptidase 2</fullName>
    </submittedName>
</protein>
<dbReference type="CDD" id="cd06907">
    <property type="entry name" value="M14_AGBL2-3_like"/>
    <property type="match status" value="1"/>
</dbReference>
<feature type="compositionally biased region" description="Basic and acidic residues" evidence="10">
    <location>
        <begin position="1102"/>
        <end position="1112"/>
    </location>
</feature>
<evidence type="ECO:0000256" key="10">
    <source>
        <dbReference type="SAM" id="MobiDB-lite"/>
    </source>
</evidence>
<keyword evidence="8" id="KW-0482">Metalloprotease</keyword>
<dbReference type="Pfam" id="PF00246">
    <property type="entry name" value="Peptidase_M14"/>
    <property type="match status" value="1"/>
</dbReference>
<organism evidence="13 14">
    <name type="scientific">Mizuhopecten yessoensis</name>
    <name type="common">Japanese scallop</name>
    <name type="synonym">Patinopecten yessoensis</name>
    <dbReference type="NCBI Taxonomy" id="6573"/>
    <lineage>
        <taxon>Eukaryota</taxon>
        <taxon>Metazoa</taxon>
        <taxon>Spiralia</taxon>
        <taxon>Lophotrochozoa</taxon>
        <taxon>Mollusca</taxon>
        <taxon>Bivalvia</taxon>
        <taxon>Autobranchia</taxon>
        <taxon>Pteriomorphia</taxon>
        <taxon>Pectinida</taxon>
        <taxon>Pectinoidea</taxon>
        <taxon>Pectinidae</taxon>
        <taxon>Mizuhopecten</taxon>
    </lineage>
</organism>
<sequence>MTTIGKYKGETRPSSRPSGACYNTNNNFGREHENPFEIDLSFRPVDFTAFGKCRNQGFRHNFSSYAEWEKTYGLVLSSTSDSSDSDSDSDSKNDNKLQEELLRTTQLVYSYQDGRGMVPKLREPRNLYALAKEFGPQQSARWPSEIQVLEEKVRHIRYIPPSPEPFYKQHGQERMPMVRGEERGANLVYMYQPRSSFFVRSRVRGCRSGPSQCAPKINTEEDTTLIFESRFESGNLAKACQVGVTNDYEMWLRYDLYTNKHIQWYYFRVSNTRANVKYRFTIVNFIKSDSLYNYGMKPLMYSEKEAQTKKVGWIRSGSDIKYYRNNIKYETTKGEKPFYSLTWTVEFPHDNDTVYFAHCFPYTYTDLQDYLLDITNDPVKSKICKQRVLCRTLAGNLVYVLTITSPSQNPEDIKHKKAVVITSRVHPGECNASWMMKGFLDYLTGSSADAKLLRDTFIFKIVPMLNPDGVIVGNYRCSLAGRDLNRNYKTVLKDSYPSVWHTKNMIRKLLQEREIIVYCDLHGHSRKQNVFIYGCDNRHNPEKRLRERIFPVMLNKNAPDKFKFESCKFKVQKSKEGTGRIVMWHMGIMNSYTMEATFCGSTIGKKKGYHFTLLDFEAMGYHFCDTLLDYCDPDNTKCANVLLELEDKMKRDILAKLQRAGISPNSADDIDLSDDFSSLESSDGGSDSSVSDGPPVHLQFAPQRQLKKKKKLKTKKERDRVRSFKDDTKKVSSGDRPASDHVCDKKAMSGHQTAHAKQDKGSKPVGFDSSQTAQSMKYTSAQRRPKSYEERPSTTTSATHQEKLEDKNPRRNEYLEALTNAYLRNGLLNSEAGVTLRTKKPVAPHFRYSGSNKGSPNTAFSLDGLCPHHEQTFAAQYMAQQIQTLQCGESNIDDLVRSQITHQASISPINRQPLQRHILEVSAAQQRQQDILQQSRKQENRSGNNVIRMHPNPFDDQHTSKPPITVCDASKSGRPRTQVPSATFVNYDQYHSAKAQTEEPQGESKEVLLMEVEKLEPLSLDNQDDESKESKKHKGKHKEKGGRKSRMVPNDTSSKSAKQERRGYRYRQFNHDVYKDTWKQSESMRESDEDHGAGIEGPDYVTDPHTRKEPRVKSAQSTEEVDSAIESIKELRQSLATTAIQQNLSPTAGRYIKRLMKETDHDIDELTNEIKSDIEYEKKLAKRRSGAQSASSGSTPVNGELSPICDSNIVPVPEKVPVSRSHHKDLVLLRENNGLGLDLPDENPKWLQDTSVTREKKTSSRQRIVTPMETKTNYPVSDRTHDRVQKWSNDSGVNNYSNNNAQPPIGQKKLSDMTFDLSQVHYTEVPTAPQNGSVSLSHSSTQVGSSYGGRKPVGEPLKLAECSSYTGQSFVKCGKGGMRVGSATSSSSREEKNKYPNSDKYFELTNRAKSAKSSRGIVGKMFLRPIISGIYSWLVILLSGLTVF</sequence>
<feature type="compositionally biased region" description="Basic and acidic residues" evidence="10">
    <location>
        <begin position="1057"/>
        <end position="1093"/>
    </location>
</feature>
<feature type="compositionally biased region" description="Basic and acidic residues" evidence="10">
    <location>
        <begin position="800"/>
        <end position="811"/>
    </location>
</feature>
<feature type="compositionally biased region" description="Polar residues" evidence="10">
    <location>
        <begin position="14"/>
        <end position="26"/>
    </location>
</feature>
<evidence type="ECO:0000313" key="14">
    <source>
        <dbReference type="Proteomes" id="UP000242188"/>
    </source>
</evidence>
<keyword evidence="5" id="KW-0479">Metal-binding</keyword>
<dbReference type="GO" id="GO:0004181">
    <property type="term" value="F:metallocarboxypeptidase activity"/>
    <property type="evidence" value="ECO:0007669"/>
    <property type="project" value="InterPro"/>
</dbReference>
<keyword evidence="11" id="KW-1133">Transmembrane helix</keyword>
<feature type="domain" description="Peptidase M14" evidence="12">
    <location>
        <begin position="360"/>
        <end position="631"/>
    </location>
</feature>
<dbReference type="SUPFAM" id="SSF53187">
    <property type="entry name" value="Zn-dependent exopeptidases"/>
    <property type="match status" value="1"/>
</dbReference>
<feature type="region of interest" description="Disordered" evidence="10">
    <location>
        <begin position="1"/>
        <end position="26"/>
    </location>
</feature>
<dbReference type="PROSITE" id="PS52035">
    <property type="entry name" value="PEPTIDASE_M14"/>
    <property type="match status" value="1"/>
</dbReference>
<evidence type="ECO:0000256" key="1">
    <source>
        <dbReference type="ARBA" id="ARBA00001947"/>
    </source>
</evidence>
<dbReference type="InterPro" id="IPR040626">
    <property type="entry name" value="Pepdidase_M14_N"/>
</dbReference>
<keyword evidence="4" id="KW-0645">Protease</keyword>
<feature type="compositionally biased region" description="Basic and acidic residues" evidence="10">
    <location>
        <begin position="716"/>
        <end position="747"/>
    </location>
</feature>
<dbReference type="Pfam" id="PF18027">
    <property type="entry name" value="Pepdidase_M14_N"/>
    <property type="match status" value="1"/>
</dbReference>
<keyword evidence="3 13" id="KW-0121">Carboxypeptidase</keyword>
<feature type="region of interest" description="Disordered" evidence="10">
    <location>
        <begin position="77"/>
        <end position="96"/>
    </location>
</feature>
<feature type="compositionally biased region" description="Polar residues" evidence="10">
    <location>
        <begin position="1328"/>
        <end position="1345"/>
    </location>
</feature>
<evidence type="ECO:0000256" key="2">
    <source>
        <dbReference type="ARBA" id="ARBA00005988"/>
    </source>
</evidence>
<evidence type="ECO:0000256" key="5">
    <source>
        <dbReference type="ARBA" id="ARBA00022723"/>
    </source>
</evidence>
<dbReference type="PANTHER" id="PTHR12756:SF45">
    <property type="entry name" value="CYTOSOLIC CARBOXYPEPTIDASE NNA1"/>
    <property type="match status" value="1"/>
</dbReference>
<evidence type="ECO:0000256" key="8">
    <source>
        <dbReference type="ARBA" id="ARBA00023049"/>
    </source>
</evidence>
<feature type="region of interest" description="Disordered" evidence="10">
    <location>
        <begin position="927"/>
        <end position="979"/>
    </location>
</feature>
<comment type="caution">
    <text evidence="13">The sequence shown here is derived from an EMBL/GenBank/DDBJ whole genome shotgun (WGS) entry which is preliminary data.</text>
</comment>
<gene>
    <name evidence="13" type="ORF">KP79_PYT18266</name>
</gene>
<feature type="transmembrane region" description="Helical" evidence="11">
    <location>
        <begin position="1422"/>
        <end position="1443"/>
    </location>
</feature>
<dbReference type="OrthoDB" id="10253041at2759"/>
<keyword evidence="7" id="KW-0862">Zinc</keyword>
<proteinExistence type="inferred from homology"/>
<keyword evidence="14" id="KW-1185">Reference proteome</keyword>
<evidence type="ECO:0000256" key="3">
    <source>
        <dbReference type="ARBA" id="ARBA00022645"/>
    </source>
</evidence>
<dbReference type="InterPro" id="IPR050821">
    <property type="entry name" value="Cytosolic_carboxypeptidase"/>
</dbReference>
<evidence type="ECO:0000256" key="7">
    <source>
        <dbReference type="ARBA" id="ARBA00022833"/>
    </source>
</evidence>
<name>A0A210QPA3_MIZYE</name>
<dbReference type="Proteomes" id="UP000242188">
    <property type="component" value="Unassembled WGS sequence"/>
</dbReference>
<evidence type="ECO:0000256" key="9">
    <source>
        <dbReference type="PROSITE-ProRule" id="PRU01379"/>
    </source>
</evidence>
<feature type="region of interest" description="Disordered" evidence="10">
    <location>
        <begin position="1016"/>
        <end position="1120"/>
    </location>
</feature>
<feature type="region of interest" description="Disordered" evidence="10">
    <location>
        <begin position="666"/>
        <end position="811"/>
    </location>
</feature>
<dbReference type="Gene3D" id="2.60.40.3120">
    <property type="match status" value="1"/>
</dbReference>
<dbReference type="PANTHER" id="PTHR12756">
    <property type="entry name" value="CYTOSOLIC CARBOXYPEPTIDASE"/>
    <property type="match status" value="1"/>
</dbReference>
<keyword evidence="6" id="KW-0378">Hydrolase</keyword>
<evidence type="ECO:0000256" key="11">
    <source>
        <dbReference type="SAM" id="Phobius"/>
    </source>
</evidence>
<evidence type="ECO:0000256" key="4">
    <source>
        <dbReference type="ARBA" id="ARBA00022670"/>
    </source>
</evidence>
<comment type="cofactor">
    <cofactor evidence="1">
        <name>Zn(2+)</name>
        <dbReference type="ChEBI" id="CHEBI:29105"/>
    </cofactor>
</comment>
<dbReference type="InterPro" id="IPR000834">
    <property type="entry name" value="Peptidase_M14"/>
</dbReference>
<keyword evidence="11" id="KW-0472">Membrane</keyword>
<evidence type="ECO:0000313" key="13">
    <source>
        <dbReference type="EMBL" id="OWF50551.1"/>
    </source>
</evidence>
<keyword evidence="11" id="KW-0812">Transmembrane</keyword>
<reference evidence="13 14" key="1">
    <citation type="journal article" date="2017" name="Nat. Ecol. Evol.">
        <title>Scallop genome provides insights into evolution of bilaterian karyotype and development.</title>
        <authorList>
            <person name="Wang S."/>
            <person name="Zhang J."/>
            <person name="Jiao W."/>
            <person name="Li J."/>
            <person name="Xun X."/>
            <person name="Sun Y."/>
            <person name="Guo X."/>
            <person name="Huan P."/>
            <person name="Dong B."/>
            <person name="Zhang L."/>
            <person name="Hu X."/>
            <person name="Sun X."/>
            <person name="Wang J."/>
            <person name="Zhao C."/>
            <person name="Wang Y."/>
            <person name="Wang D."/>
            <person name="Huang X."/>
            <person name="Wang R."/>
            <person name="Lv J."/>
            <person name="Li Y."/>
            <person name="Zhang Z."/>
            <person name="Liu B."/>
            <person name="Lu W."/>
            <person name="Hui Y."/>
            <person name="Liang J."/>
            <person name="Zhou Z."/>
            <person name="Hou R."/>
            <person name="Li X."/>
            <person name="Liu Y."/>
            <person name="Li H."/>
            <person name="Ning X."/>
            <person name="Lin Y."/>
            <person name="Zhao L."/>
            <person name="Xing Q."/>
            <person name="Dou J."/>
            <person name="Li Y."/>
            <person name="Mao J."/>
            <person name="Guo H."/>
            <person name="Dou H."/>
            <person name="Li T."/>
            <person name="Mu C."/>
            <person name="Jiang W."/>
            <person name="Fu Q."/>
            <person name="Fu X."/>
            <person name="Miao Y."/>
            <person name="Liu J."/>
            <person name="Yu Q."/>
            <person name="Li R."/>
            <person name="Liao H."/>
            <person name="Li X."/>
            <person name="Kong Y."/>
            <person name="Jiang Z."/>
            <person name="Chourrout D."/>
            <person name="Li R."/>
            <person name="Bao Z."/>
        </authorList>
    </citation>
    <scope>NUCLEOTIDE SEQUENCE [LARGE SCALE GENOMIC DNA]</scope>
    <source>
        <strain evidence="13 14">PY_sf001</strain>
    </source>
</reference>
<evidence type="ECO:0000259" key="12">
    <source>
        <dbReference type="PROSITE" id="PS52035"/>
    </source>
</evidence>
<dbReference type="EMBL" id="NEDP02002573">
    <property type="protein sequence ID" value="OWF50551.1"/>
    <property type="molecule type" value="Genomic_DNA"/>
</dbReference>
<dbReference type="Gene3D" id="3.40.630.10">
    <property type="entry name" value="Zn peptidases"/>
    <property type="match status" value="1"/>
</dbReference>
<comment type="similarity">
    <text evidence="2 9">Belongs to the peptidase M14 family.</text>
</comment>
<feature type="compositionally biased region" description="Low complexity" evidence="10">
    <location>
        <begin position="675"/>
        <end position="693"/>
    </location>
</feature>
<feature type="compositionally biased region" description="Basic residues" evidence="10">
    <location>
        <begin position="1030"/>
        <end position="1046"/>
    </location>
</feature>
<feature type="compositionally biased region" description="Basic residues" evidence="10">
    <location>
        <begin position="705"/>
        <end position="715"/>
    </location>
</feature>
<feature type="region of interest" description="Disordered" evidence="10">
    <location>
        <begin position="1328"/>
        <end position="1350"/>
    </location>
</feature>
<accession>A0A210QPA3</accession>
<feature type="region of interest" description="Disordered" evidence="10">
    <location>
        <begin position="1182"/>
        <end position="1201"/>
    </location>
</feature>